<name>A0A426XXD5_ENSVE</name>
<evidence type="ECO:0000313" key="3">
    <source>
        <dbReference type="Proteomes" id="UP000287651"/>
    </source>
</evidence>
<gene>
    <name evidence="2" type="ORF">B296_00047328</name>
</gene>
<dbReference type="EMBL" id="AMZH03016643">
    <property type="protein sequence ID" value="RRT44169.1"/>
    <property type="molecule type" value="Genomic_DNA"/>
</dbReference>
<evidence type="ECO:0000313" key="2">
    <source>
        <dbReference type="EMBL" id="RRT44169.1"/>
    </source>
</evidence>
<accession>A0A426XXD5</accession>
<organism evidence="2 3">
    <name type="scientific">Ensete ventricosum</name>
    <name type="common">Abyssinian banana</name>
    <name type="synonym">Musa ensete</name>
    <dbReference type="NCBI Taxonomy" id="4639"/>
    <lineage>
        <taxon>Eukaryota</taxon>
        <taxon>Viridiplantae</taxon>
        <taxon>Streptophyta</taxon>
        <taxon>Embryophyta</taxon>
        <taxon>Tracheophyta</taxon>
        <taxon>Spermatophyta</taxon>
        <taxon>Magnoliopsida</taxon>
        <taxon>Liliopsida</taxon>
        <taxon>Zingiberales</taxon>
        <taxon>Musaceae</taxon>
        <taxon>Ensete</taxon>
    </lineage>
</organism>
<reference evidence="2 3" key="1">
    <citation type="journal article" date="2014" name="Agronomy (Basel)">
        <title>A Draft Genome Sequence for Ensete ventricosum, the Drought-Tolerant Tree Against Hunger.</title>
        <authorList>
            <person name="Harrison J."/>
            <person name="Moore K.A."/>
            <person name="Paszkiewicz K."/>
            <person name="Jones T."/>
            <person name="Grant M."/>
            <person name="Ambacheew D."/>
            <person name="Muzemil S."/>
            <person name="Studholme D.J."/>
        </authorList>
    </citation>
    <scope>NUCLEOTIDE SEQUENCE [LARGE SCALE GENOMIC DNA]</scope>
</reference>
<comment type="caution">
    <text evidence="2">The sequence shown here is derived from an EMBL/GenBank/DDBJ whole genome shotgun (WGS) entry which is preliminary data.</text>
</comment>
<dbReference type="AlphaFoldDB" id="A0A426XXD5"/>
<evidence type="ECO:0000256" key="1">
    <source>
        <dbReference type="SAM" id="MobiDB-lite"/>
    </source>
</evidence>
<proteinExistence type="predicted"/>
<feature type="region of interest" description="Disordered" evidence="1">
    <location>
        <begin position="52"/>
        <end position="92"/>
    </location>
</feature>
<protein>
    <submittedName>
        <fullName evidence="2">Uncharacterized protein</fullName>
    </submittedName>
</protein>
<sequence length="92" mass="10409">MVNLTRQRTPRPHLDHVIIQPLWACIACLIRPQRILWKSRGQLIVSLNNGRHSRVDVPDQPSTNAHGPWPMAAGGWRRGRAETTDRLTNSAS</sequence>
<dbReference type="Proteomes" id="UP000287651">
    <property type="component" value="Unassembled WGS sequence"/>
</dbReference>